<dbReference type="PROSITE" id="PS51186">
    <property type="entry name" value="GNAT"/>
    <property type="match status" value="1"/>
</dbReference>
<accession>A0AA42DJ71</accession>
<dbReference type="InterPro" id="IPR016181">
    <property type="entry name" value="Acyl_CoA_acyltransferase"/>
</dbReference>
<keyword evidence="2" id="KW-0012">Acyltransferase</keyword>
<evidence type="ECO:0000313" key="4">
    <source>
        <dbReference type="EMBL" id="MDA3729914.1"/>
    </source>
</evidence>
<dbReference type="Pfam" id="PF00583">
    <property type="entry name" value="Acetyltransf_1"/>
    <property type="match status" value="1"/>
</dbReference>
<feature type="domain" description="N-acetyltransferase" evidence="3">
    <location>
        <begin position="1"/>
        <end position="159"/>
    </location>
</feature>
<comment type="caution">
    <text evidence="4">The sequence shown here is derived from an EMBL/GenBank/DDBJ whole genome shotgun (WGS) entry which is preliminary data.</text>
</comment>
<dbReference type="SUPFAM" id="SSF55729">
    <property type="entry name" value="Acyl-CoA N-acyltransferases (Nat)"/>
    <property type="match status" value="1"/>
</dbReference>
<proteinExistence type="predicted"/>
<dbReference type="CDD" id="cd04301">
    <property type="entry name" value="NAT_SF"/>
    <property type="match status" value="1"/>
</dbReference>
<keyword evidence="1" id="KW-0808">Transferase</keyword>
<name>A0AA42DJ71_9FIRM</name>
<keyword evidence="5" id="KW-1185">Reference proteome</keyword>
<evidence type="ECO:0000313" key="5">
    <source>
        <dbReference type="Proteomes" id="UP001169242"/>
    </source>
</evidence>
<dbReference type="Gene3D" id="3.40.630.30">
    <property type="match status" value="1"/>
</dbReference>
<evidence type="ECO:0000256" key="1">
    <source>
        <dbReference type="ARBA" id="ARBA00022679"/>
    </source>
</evidence>
<reference evidence="4" key="1">
    <citation type="journal article" date="2023" name="Int. J. Syst. Evol. Microbiol.">
        <title>&lt;i&gt;Holtiella tumoricola&lt;/i&gt; gen. nov. sp. nov., isolated from a human clinical sample.</title>
        <authorList>
            <person name="Allen-Vercoe E."/>
            <person name="Daigneault M.C."/>
            <person name="Vancuren S.J."/>
            <person name="Cochrane K."/>
            <person name="O'Neal L.L."/>
            <person name="Sankaranarayanan K."/>
            <person name="Lawson P.A."/>
        </authorList>
    </citation>
    <scope>NUCLEOTIDE SEQUENCE</scope>
    <source>
        <strain evidence="4">CC70A</strain>
    </source>
</reference>
<dbReference type="RefSeq" id="WP_271010684.1">
    <property type="nucleotide sequence ID" value="NZ_JAQIFT010000003.1"/>
</dbReference>
<evidence type="ECO:0000256" key="2">
    <source>
        <dbReference type="ARBA" id="ARBA00023315"/>
    </source>
</evidence>
<organism evidence="4 5">
    <name type="scientific">Holtiella tumoricola</name>
    <dbReference type="NCBI Taxonomy" id="3018743"/>
    <lineage>
        <taxon>Bacteria</taxon>
        <taxon>Bacillati</taxon>
        <taxon>Bacillota</taxon>
        <taxon>Clostridia</taxon>
        <taxon>Lachnospirales</taxon>
        <taxon>Cellulosilyticaceae</taxon>
        <taxon>Holtiella</taxon>
    </lineage>
</organism>
<dbReference type="AlphaFoldDB" id="A0AA42DJ71"/>
<dbReference type="PANTHER" id="PTHR10908">
    <property type="entry name" value="SEROTONIN N-ACETYLTRANSFERASE"/>
    <property type="match status" value="1"/>
</dbReference>
<protein>
    <submittedName>
        <fullName evidence="4">GNAT family N-acetyltransferase</fullName>
    </submittedName>
</protein>
<dbReference type="PANTHER" id="PTHR10908:SF0">
    <property type="entry name" value="SEROTONIN N-ACETYLTRANSFERASE"/>
    <property type="match status" value="1"/>
</dbReference>
<dbReference type="Proteomes" id="UP001169242">
    <property type="component" value="Unassembled WGS sequence"/>
</dbReference>
<sequence>MEVRQAKQEELEALIKIEQICFPPAEAATVEDMRKRFNVFQENFIVAVEEGKVVGFINGCVTDKPELPDALYHDTALHNPEGAYQTVFGLNVLPQYRKQGIAEQLVSHLIKLSKERGKTGIVLTCKEHLVHYYQKFGFKHLGVSASSHGGSKWNDMLLIFD</sequence>
<dbReference type="GO" id="GO:0008080">
    <property type="term" value="F:N-acetyltransferase activity"/>
    <property type="evidence" value="ECO:0007669"/>
    <property type="project" value="UniProtKB-ARBA"/>
</dbReference>
<dbReference type="EMBL" id="JAQIFT010000003">
    <property type="protein sequence ID" value="MDA3729914.1"/>
    <property type="molecule type" value="Genomic_DNA"/>
</dbReference>
<dbReference type="InterPro" id="IPR000182">
    <property type="entry name" value="GNAT_dom"/>
</dbReference>
<dbReference type="InterPro" id="IPR051635">
    <property type="entry name" value="SNAT-like"/>
</dbReference>
<evidence type="ECO:0000259" key="3">
    <source>
        <dbReference type="PROSITE" id="PS51186"/>
    </source>
</evidence>
<gene>
    <name evidence="4" type="ORF">PBV87_00105</name>
</gene>